<evidence type="ECO:0000313" key="1">
    <source>
        <dbReference type="EMBL" id="CAG8564894.1"/>
    </source>
</evidence>
<name>A0ACA9M2A6_9GLOM</name>
<reference evidence="1" key="1">
    <citation type="submission" date="2021-06" db="EMBL/GenBank/DDBJ databases">
        <authorList>
            <person name="Kallberg Y."/>
            <person name="Tangrot J."/>
            <person name="Rosling A."/>
        </authorList>
    </citation>
    <scope>NUCLEOTIDE SEQUENCE</scope>
    <source>
        <strain evidence="1">28 12/20/2015</strain>
    </source>
</reference>
<sequence>MDSYNEYTSDVDYAFNNNIQDDIESSASTSRKKAVEDPVAEPGTKKICVNFSKSNKVSKKAYVWKYFEEDGENDICKIVVLKNNEETDCNKSYKHDGRTGNMKSHLQIVHGILGPEELKSSSGEKHQLSISEMIKKDIEK</sequence>
<dbReference type="EMBL" id="CAJVPW010006114">
    <property type="protein sequence ID" value="CAG8564894.1"/>
    <property type="molecule type" value="Genomic_DNA"/>
</dbReference>
<comment type="caution">
    <text evidence="1">The sequence shown here is derived from an EMBL/GenBank/DDBJ whole genome shotgun (WGS) entry which is preliminary data.</text>
</comment>
<evidence type="ECO:0000313" key="2">
    <source>
        <dbReference type="Proteomes" id="UP000789366"/>
    </source>
</evidence>
<accession>A0ACA9M2A6</accession>
<proteinExistence type="predicted"/>
<organism evidence="1 2">
    <name type="scientific">Cetraspora pellucida</name>
    <dbReference type="NCBI Taxonomy" id="1433469"/>
    <lineage>
        <taxon>Eukaryota</taxon>
        <taxon>Fungi</taxon>
        <taxon>Fungi incertae sedis</taxon>
        <taxon>Mucoromycota</taxon>
        <taxon>Glomeromycotina</taxon>
        <taxon>Glomeromycetes</taxon>
        <taxon>Diversisporales</taxon>
        <taxon>Gigasporaceae</taxon>
        <taxon>Cetraspora</taxon>
    </lineage>
</organism>
<gene>
    <name evidence="1" type="ORF">SPELUC_LOCUS5758</name>
</gene>
<dbReference type="Proteomes" id="UP000789366">
    <property type="component" value="Unassembled WGS sequence"/>
</dbReference>
<keyword evidence="2" id="KW-1185">Reference proteome</keyword>
<protein>
    <submittedName>
        <fullName evidence="1">341_t:CDS:1</fullName>
    </submittedName>
</protein>